<dbReference type="Pfam" id="PF07801">
    <property type="entry name" value="DUF1647"/>
    <property type="match status" value="1"/>
</dbReference>
<dbReference type="AlphaFoldDB" id="A0A3S0Z420"/>
<keyword evidence="1" id="KW-0812">Transmembrane</keyword>
<keyword evidence="1" id="KW-1133">Transmembrane helix</keyword>
<dbReference type="OrthoDB" id="10053392at2759"/>
<dbReference type="Proteomes" id="UP000271974">
    <property type="component" value="Unassembled WGS sequence"/>
</dbReference>
<feature type="transmembrane region" description="Helical" evidence="1">
    <location>
        <begin position="60"/>
        <end position="79"/>
    </location>
</feature>
<evidence type="ECO:0000313" key="2">
    <source>
        <dbReference type="EMBL" id="RUS70206.1"/>
    </source>
</evidence>
<comment type="caution">
    <text evidence="2">The sequence shown here is derived from an EMBL/GenBank/DDBJ whole genome shotgun (WGS) entry which is preliminary data.</text>
</comment>
<dbReference type="PANTHER" id="PTHR31389">
    <property type="entry name" value="LD39211P"/>
    <property type="match status" value="1"/>
</dbReference>
<protein>
    <submittedName>
        <fullName evidence="2">Uncharacterized protein</fullName>
    </submittedName>
</protein>
<gene>
    <name evidence="2" type="ORF">EGW08_022032</name>
</gene>
<name>A0A3S0Z420_ELYCH</name>
<dbReference type="PANTHER" id="PTHR31389:SF4">
    <property type="entry name" value="LD39211P"/>
    <property type="match status" value="1"/>
</dbReference>
<organism evidence="2 3">
    <name type="scientific">Elysia chlorotica</name>
    <name type="common">Eastern emerald elysia</name>
    <name type="synonym">Sea slug</name>
    <dbReference type="NCBI Taxonomy" id="188477"/>
    <lineage>
        <taxon>Eukaryota</taxon>
        <taxon>Metazoa</taxon>
        <taxon>Spiralia</taxon>
        <taxon>Lophotrochozoa</taxon>
        <taxon>Mollusca</taxon>
        <taxon>Gastropoda</taxon>
        <taxon>Heterobranchia</taxon>
        <taxon>Euthyneura</taxon>
        <taxon>Panpulmonata</taxon>
        <taxon>Sacoglossa</taxon>
        <taxon>Placobranchoidea</taxon>
        <taxon>Plakobranchidae</taxon>
        <taxon>Elysia</taxon>
    </lineage>
</organism>
<feature type="transmembrane region" description="Helical" evidence="1">
    <location>
        <begin position="396"/>
        <end position="415"/>
    </location>
</feature>
<accession>A0A3S0Z420</accession>
<proteinExistence type="predicted"/>
<keyword evidence="1" id="KW-0472">Membrane</keyword>
<reference evidence="2 3" key="1">
    <citation type="submission" date="2019-01" db="EMBL/GenBank/DDBJ databases">
        <title>A draft genome assembly of the solar-powered sea slug Elysia chlorotica.</title>
        <authorList>
            <person name="Cai H."/>
            <person name="Li Q."/>
            <person name="Fang X."/>
            <person name="Li J."/>
            <person name="Curtis N.E."/>
            <person name="Altenburger A."/>
            <person name="Shibata T."/>
            <person name="Feng M."/>
            <person name="Maeda T."/>
            <person name="Schwartz J.A."/>
            <person name="Shigenobu S."/>
            <person name="Lundholm N."/>
            <person name="Nishiyama T."/>
            <person name="Yang H."/>
            <person name="Hasebe M."/>
            <person name="Li S."/>
            <person name="Pierce S.K."/>
            <person name="Wang J."/>
        </authorList>
    </citation>
    <scope>NUCLEOTIDE SEQUENCE [LARGE SCALE GENOMIC DNA]</scope>
    <source>
        <strain evidence="2">EC2010</strain>
        <tissue evidence="2">Whole organism of an adult</tissue>
    </source>
</reference>
<evidence type="ECO:0000256" key="1">
    <source>
        <dbReference type="SAM" id="Phobius"/>
    </source>
</evidence>
<dbReference type="InterPro" id="IPR012444">
    <property type="entry name" value="DUF1647"/>
</dbReference>
<keyword evidence="3" id="KW-1185">Reference proteome</keyword>
<sequence length="425" mass="50067">MPNLNDVQKSYINSLKFFTGATNRKKVDEKKDDELGAWNKNSFVKEKTLARNMFPITTNIFFLSMLFWTLVALLIYYSISYGLLYSRVTQEMDLTDQCSEVFSKAKDDNLKKIENYTLGDAGPYILRLQFSQKEDYPMETDTLPPIVTAVTSAQFFQVQGLVDHIIEEIKPTQKDMKLIIYDIGLYETERKLLEKYCHCEVRDLDYAQYPAHVATVSNFAWRPIVLQLLLREFGAVMYIEPTTRFKSPSSPNYLRLRGSRNYFLWDPLVFQPVVAYTEKDMFEFFQEKRCTFKDCSMLTAEAIALYRTEATWTEIMRPWLKCALNVDCIAPKYAMYSKCFHMRQPRTTGCHRYDMSALSIIINRAVQYTIDSEKMVSFRLTYTEETEKFSFPEQPWTYNQILMLVMTPVLLVMLYKFCRQRKNLF</sequence>
<dbReference type="EMBL" id="RQTK01001465">
    <property type="protein sequence ID" value="RUS70206.1"/>
    <property type="molecule type" value="Genomic_DNA"/>
</dbReference>
<evidence type="ECO:0000313" key="3">
    <source>
        <dbReference type="Proteomes" id="UP000271974"/>
    </source>
</evidence>